<proteinExistence type="predicted"/>
<gene>
    <name evidence="1" type="ORF">AWH69_00905</name>
</gene>
<dbReference type="InterPro" id="IPR021466">
    <property type="entry name" value="Put_rhamnosyl_transferase"/>
</dbReference>
<organism evidence="1 2">
    <name type="scientific">Janibacter melonis</name>
    <dbReference type="NCBI Taxonomy" id="262209"/>
    <lineage>
        <taxon>Bacteria</taxon>
        <taxon>Bacillati</taxon>
        <taxon>Actinomycetota</taxon>
        <taxon>Actinomycetes</taxon>
        <taxon>Micrococcales</taxon>
        <taxon>Intrasporangiaceae</taxon>
        <taxon>Janibacter</taxon>
    </lineage>
</organism>
<comment type="caution">
    <text evidence="1">The sequence shown here is derived from an EMBL/GenBank/DDBJ whole genome shotgun (WGS) entry which is preliminary data.</text>
</comment>
<dbReference type="STRING" id="262209.AWH69_00905"/>
<evidence type="ECO:0000313" key="1">
    <source>
        <dbReference type="EMBL" id="OAB88405.1"/>
    </source>
</evidence>
<dbReference type="EMBL" id="LQZG01000001">
    <property type="protein sequence ID" value="OAB88405.1"/>
    <property type="molecule type" value="Genomic_DNA"/>
</dbReference>
<dbReference type="Proteomes" id="UP000076976">
    <property type="component" value="Unassembled WGS sequence"/>
</dbReference>
<accession>A0A176QF39</accession>
<protein>
    <submittedName>
        <fullName evidence="1">Uncharacterized protein</fullName>
    </submittedName>
</protein>
<keyword evidence="2" id="KW-1185">Reference proteome</keyword>
<dbReference type="RefSeq" id="WP_068270112.1">
    <property type="nucleotide sequence ID" value="NZ_LQZG01000001.1"/>
</dbReference>
<dbReference type="Pfam" id="PF11316">
    <property type="entry name" value="Rhamno_transf"/>
    <property type="match status" value="1"/>
</dbReference>
<name>A0A176QF39_9MICO</name>
<evidence type="ECO:0000313" key="2">
    <source>
        <dbReference type="Proteomes" id="UP000076976"/>
    </source>
</evidence>
<sequence length="332" mass="37321">MKTTRETYDAIGRRVRPLAAAARRAAMDVSEARTNSREVDRLRTRLASVGHGDDAVQDPPVVYGVTRYSVFRPGGEGWLLARGGKADPQEYMRRLWAPERMDPREHIFLSWAVPIYQQFHESHGYRHVVQYSPEMPTERVEALRDAAATYPVLALVPKGTWQDRVGWMAEDVKDRRIRRGPAAWLRVDDDDLLARTYLDRLVPYVTEAHDGWAISFSSGITAEYDQGRLSQVGVSTRPLVSMGQAFVGRVDHGRLVWPTTVSHVKAPQKMPTILDSREPAYLRLLHDHQDRNAHGEVDNPTAAYDPALVAVLRDLFPTVADHVGTVDDAPGS</sequence>
<dbReference type="AlphaFoldDB" id="A0A176QF39"/>
<reference evidence="1 2" key="1">
    <citation type="submission" date="2016-01" db="EMBL/GenBank/DDBJ databases">
        <title>Janibacter melonis strain CD11_4 genome sequencing and assembly.</title>
        <authorList>
            <person name="Nair G.R."/>
            <person name="Kaur G."/>
            <person name="Chander A.M."/>
            <person name="Mayilraj S."/>
        </authorList>
    </citation>
    <scope>NUCLEOTIDE SEQUENCE [LARGE SCALE GENOMIC DNA]</scope>
    <source>
        <strain evidence="1 2">CD11-4</strain>
    </source>
</reference>